<dbReference type="CDD" id="cd06260">
    <property type="entry name" value="DUF820-like"/>
    <property type="match status" value="1"/>
</dbReference>
<dbReference type="SUPFAM" id="SSF52980">
    <property type="entry name" value="Restriction endonuclease-like"/>
    <property type="match status" value="1"/>
</dbReference>
<name>A0ABW2FKZ4_9BACL</name>
<keyword evidence="2" id="KW-0540">Nuclease</keyword>
<dbReference type="Proteomes" id="UP001596378">
    <property type="component" value="Unassembled WGS sequence"/>
</dbReference>
<protein>
    <submittedName>
        <fullName evidence="2">Uma2 family endonuclease</fullName>
    </submittedName>
</protein>
<dbReference type="Pfam" id="PF05685">
    <property type="entry name" value="Uma2"/>
    <property type="match status" value="1"/>
</dbReference>
<evidence type="ECO:0000313" key="3">
    <source>
        <dbReference type="Proteomes" id="UP001596378"/>
    </source>
</evidence>
<dbReference type="InterPro" id="IPR011335">
    <property type="entry name" value="Restrct_endonuc-II-like"/>
</dbReference>
<dbReference type="Gene3D" id="3.90.1570.10">
    <property type="entry name" value="tt1808, chain A"/>
    <property type="match status" value="1"/>
</dbReference>
<evidence type="ECO:0000259" key="1">
    <source>
        <dbReference type="Pfam" id="PF05685"/>
    </source>
</evidence>
<keyword evidence="2" id="KW-0255">Endonuclease</keyword>
<keyword evidence="3" id="KW-1185">Reference proteome</keyword>
<organism evidence="2 3">
    <name type="scientific">Cohnella cellulosilytica</name>
    <dbReference type="NCBI Taxonomy" id="986710"/>
    <lineage>
        <taxon>Bacteria</taxon>
        <taxon>Bacillati</taxon>
        <taxon>Bacillota</taxon>
        <taxon>Bacilli</taxon>
        <taxon>Bacillales</taxon>
        <taxon>Paenibacillaceae</taxon>
        <taxon>Cohnella</taxon>
    </lineage>
</organism>
<sequence length="204" mass="23371">MSEKKEKTDRDLVKEHPESYSFETELPFPPMAEAPLIEERYEIIDGIRYDFSPSPTLKHQLLVTQLWYELHETCHATGTVVVAPMDVHLDENNIVQPDLIYVTNENASILKTRIEGVPDLLIEILSPSTGEHDKVRKKALYERFGVPEYWIVDIHHRTIDQFVLRDGAYALERTYGSAGAILSERFPCVAVQPGKLFSALDKFE</sequence>
<comment type="caution">
    <text evidence="2">The sequence shown here is derived from an EMBL/GenBank/DDBJ whole genome shotgun (WGS) entry which is preliminary data.</text>
</comment>
<dbReference type="EMBL" id="JBHTAI010000017">
    <property type="protein sequence ID" value="MFC7151600.1"/>
    <property type="molecule type" value="Genomic_DNA"/>
</dbReference>
<dbReference type="GO" id="GO:0004519">
    <property type="term" value="F:endonuclease activity"/>
    <property type="evidence" value="ECO:0007669"/>
    <property type="project" value="UniProtKB-KW"/>
</dbReference>
<keyword evidence="2" id="KW-0378">Hydrolase</keyword>
<dbReference type="PANTHER" id="PTHR34107">
    <property type="entry name" value="SLL0198 PROTEIN-RELATED"/>
    <property type="match status" value="1"/>
</dbReference>
<gene>
    <name evidence="2" type="ORF">ACFQMJ_23935</name>
</gene>
<reference evidence="3" key="1">
    <citation type="journal article" date="2019" name="Int. J. Syst. Evol. Microbiol.">
        <title>The Global Catalogue of Microorganisms (GCM) 10K type strain sequencing project: providing services to taxonomists for standard genome sequencing and annotation.</title>
        <authorList>
            <consortium name="The Broad Institute Genomics Platform"/>
            <consortium name="The Broad Institute Genome Sequencing Center for Infectious Disease"/>
            <person name="Wu L."/>
            <person name="Ma J."/>
        </authorList>
    </citation>
    <scope>NUCLEOTIDE SEQUENCE [LARGE SCALE GENOMIC DNA]</scope>
    <source>
        <strain evidence="3">KCTC 12907</strain>
    </source>
</reference>
<accession>A0ABW2FKZ4</accession>
<proteinExistence type="predicted"/>
<dbReference type="PANTHER" id="PTHR34107:SF4">
    <property type="entry name" value="SLL1222 PROTEIN"/>
    <property type="match status" value="1"/>
</dbReference>
<dbReference type="InterPro" id="IPR008538">
    <property type="entry name" value="Uma2"/>
</dbReference>
<feature type="domain" description="Putative restriction endonuclease" evidence="1">
    <location>
        <begin position="38"/>
        <end position="177"/>
    </location>
</feature>
<evidence type="ECO:0000313" key="2">
    <source>
        <dbReference type="EMBL" id="MFC7151600.1"/>
    </source>
</evidence>
<dbReference type="RefSeq" id="WP_378050787.1">
    <property type="nucleotide sequence ID" value="NZ_JBHMDN010000029.1"/>
</dbReference>
<dbReference type="InterPro" id="IPR012296">
    <property type="entry name" value="Nuclease_put_TT1808"/>
</dbReference>